<evidence type="ECO:0000313" key="1">
    <source>
        <dbReference type="EMBL" id="GGB58633.1"/>
    </source>
</evidence>
<organism evidence="1 2">
    <name type="scientific">Henriciella pelagia</name>
    <dbReference type="NCBI Taxonomy" id="1977912"/>
    <lineage>
        <taxon>Bacteria</taxon>
        <taxon>Pseudomonadati</taxon>
        <taxon>Pseudomonadota</taxon>
        <taxon>Alphaproteobacteria</taxon>
        <taxon>Hyphomonadales</taxon>
        <taxon>Hyphomonadaceae</taxon>
        <taxon>Henriciella</taxon>
    </lineage>
</organism>
<dbReference type="PANTHER" id="PTHR12922:SF7">
    <property type="entry name" value="UBIQUINONE BIOSYNTHESIS PROTEIN COQ4 HOMOLOG, MITOCHONDRIAL"/>
    <property type="match status" value="1"/>
</dbReference>
<reference evidence="2" key="1">
    <citation type="journal article" date="2019" name="Int. J. Syst. Evol. Microbiol.">
        <title>The Global Catalogue of Microorganisms (GCM) 10K type strain sequencing project: providing services to taxonomists for standard genome sequencing and annotation.</title>
        <authorList>
            <consortium name="The Broad Institute Genomics Platform"/>
            <consortium name="The Broad Institute Genome Sequencing Center for Infectious Disease"/>
            <person name="Wu L."/>
            <person name="Ma J."/>
        </authorList>
    </citation>
    <scope>NUCLEOTIDE SEQUENCE [LARGE SCALE GENOMIC DNA]</scope>
    <source>
        <strain evidence="2">CGMCC 1.15928</strain>
    </source>
</reference>
<dbReference type="RefSeq" id="WP_233124213.1">
    <property type="nucleotide sequence ID" value="NZ_BMKF01000001.1"/>
</dbReference>
<evidence type="ECO:0000313" key="2">
    <source>
        <dbReference type="Proteomes" id="UP000628854"/>
    </source>
</evidence>
<dbReference type="Proteomes" id="UP000628854">
    <property type="component" value="Unassembled WGS sequence"/>
</dbReference>
<gene>
    <name evidence="1" type="ORF">GCM10011503_03790</name>
</gene>
<dbReference type="Pfam" id="PF05019">
    <property type="entry name" value="Coq4"/>
    <property type="match status" value="1"/>
</dbReference>
<dbReference type="PANTHER" id="PTHR12922">
    <property type="entry name" value="UBIQUINONE BIOSYNTHESIS PROTEIN"/>
    <property type="match status" value="1"/>
</dbReference>
<name>A0ABQ1J4R8_9PROT</name>
<dbReference type="InterPro" id="IPR007715">
    <property type="entry name" value="Coq4"/>
</dbReference>
<keyword evidence="2" id="KW-1185">Reference proteome</keyword>
<protein>
    <recommendedName>
        <fullName evidence="3">Ubiquinone biosynthesis protein COQ4</fullName>
    </recommendedName>
</protein>
<evidence type="ECO:0008006" key="3">
    <source>
        <dbReference type="Google" id="ProtNLM"/>
    </source>
</evidence>
<sequence>MSATVVANIDPNRRQPKFRPLKAWSHMQKLIANKEDTEQVFLIIESLNGNNLQKDFERFLASDRGVEELQKRTYLPPILDQHGPLHNMPEGSVGRTYAEFMEREGLTAAGLVTESETRESDWRDYDDDLLWYANRLRDTHDMFHILTGYGRDALGEATLLGFTHSQNGGLGIRFINFMGGREISKVAPKSANIRAVLREGREHGKVAKRIIEQDILALLPRQLEDVRAELNINEPALYKRAKSMLEDAGIQPLAAAA</sequence>
<proteinExistence type="predicted"/>
<dbReference type="EMBL" id="BMKF01000001">
    <property type="protein sequence ID" value="GGB58633.1"/>
    <property type="molecule type" value="Genomic_DNA"/>
</dbReference>
<comment type="caution">
    <text evidence="1">The sequence shown here is derived from an EMBL/GenBank/DDBJ whole genome shotgun (WGS) entry which is preliminary data.</text>
</comment>
<accession>A0ABQ1J4R8</accession>